<protein>
    <submittedName>
        <fullName evidence="1">Uncharacterized protein</fullName>
    </submittedName>
</protein>
<dbReference type="AlphaFoldDB" id="D5P5G2"/>
<dbReference type="Proteomes" id="UP000003653">
    <property type="component" value="Unassembled WGS sequence"/>
</dbReference>
<dbReference type="EMBL" id="ADNV01000101">
    <property type="protein sequence ID" value="EFG78675.1"/>
    <property type="molecule type" value="Genomic_DNA"/>
</dbReference>
<comment type="caution">
    <text evidence="1">The sequence shown here is derived from an EMBL/GenBank/DDBJ whole genome shotgun (WGS) entry which is preliminary data.</text>
</comment>
<proteinExistence type="predicted"/>
<name>D5P5G2_9MYCO</name>
<accession>D5P5G2</accession>
<evidence type="ECO:0000313" key="1">
    <source>
        <dbReference type="EMBL" id="EFG78675.1"/>
    </source>
</evidence>
<organism evidence="1 2">
    <name type="scientific">Mycobacterium parascrofulaceum ATCC BAA-614</name>
    <dbReference type="NCBI Taxonomy" id="525368"/>
    <lineage>
        <taxon>Bacteria</taxon>
        <taxon>Bacillati</taxon>
        <taxon>Actinomycetota</taxon>
        <taxon>Actinomycetes</taxon>
        <taxon>Mycobacteriales</taxon>
        <taxon>Mycobacteriaceae</taxon>
        <taxon>Mycobacterium</taxon>
        <taxon>Mycobacterium simiae complex</taxon>
    </lineage>
</organism>
<reference evidence="1 2" key="1">
    <citation type="submission" date="2010-04" db="EMBL/GenBank/DDBJ databases">
        <authorList>
            <person name="Muzny D."/>
            <person name="Qin X."/>
            <person name="Deng J."/>
            <person name="Jiang H."/>
            <person name="Liu Y."/>
            <person name="Qu J."/>
            <person name="Song X.-Z."/>
            <person name="Zhang L."/>
            <person name="Thornton R."/>
            <person name="Coyle M."/>
            <person name="Francisco L."/>
            <person name="Jackson L."/>
            <person name="Javaid M."/>
            <person name="Korchina V."/>
            <person name="Kovar C."/>
            <person name="Mata R."/>
            <person name="Mathew T."/>
            <person name="Ngo R."/>
            <person name="Nguyen L."/>
            <person name="Nguyen N."/>
            <person name="Okwuonu G."/>
            <person name="Ongeri F."/>
            <person name="Pham C."/>
            <person name="Simmons D."/>
            <person name="Wilczek-Boney K."/>
            <person name="Hale W."/>
            <person name="Jakkamsetti A."/>
            <person name="Pham P."/>
            <person name="Ruth R."/>
            <person name="San Lucas F."/>
            <person name="Warren J."/>
            <person name="Zhang J."/>
            <person name="Zhao Z."/>
            <person name="Zhou C."/>
            <person name="Zhu D."/>
            <person name="Lee S."/>
            <person name="Bess C."/>
            <person name="Blankenburg K."/>
            <person name="Forbes L."/>
            <person name="Fu Q."/>
            <person name="Gubbala S."/>
            <person name="Hirani K."/>
            <person name="Jayaseelan J.C."/>
            <person name="Lara F."/>
            <person name="Munidasa M."/>
            <person name="Palculict T."/>
            <person name="Patil S."/>
            <person name="Pu L.-L."/>
            <person name="Saada N."/>
            <person name="Tang L."/>
            <person name="Weissenberger G."/>
            <person name="Zhu Y."/>
            <person name="Hemphill L."/>
            <person name="Shang Y."/>
            <person name="Youmans B."/>
            <person name="Ayvaz T."/>
            <person name="Ross M."/>
            <person name="Santibanez J."/>
            <person name="Aqrawi P."/>
            <person name="Gross S."/>
            <person name="Joshi V."/>
            <person name="Fowler G."/>
            <person name="Nazareth L."/>
            <person name="Reid J."/>
            <person name="Worley K."/>
            <person name="Petrosino J."/>
            <person name="Highlander S."/>
            <person name="Gibbs R."/>
        </authorList>
    </citation>
    <scope>NUCLEOTIDE SEQUENCE [LARGE SCALE GENOMIC DNA]</scope>
    <source>
        <strain evidence="1 2">ATCC BAA-614</strain>
    </source>
</reference>
<dbReference type="HOGENOM" id="CLU_2771483_0_0_11"/>
<gene>
    <name evidence="1" type="ORF">HMPREF0591_1406</name>
</gene>
<keyword evidence="2" id="KW-1185">Reference proteome</keyword>
<sequence>MLMMAAIVGQWIDPEGFLAVFVITELIHLLSGLVRKGGQIMAIAAHALKSFAITACDAAPSRVPLPTSP</sequence>
<evidence type="ECO:0000313" key="2">
    <source>
        <dbReference type="Proteomes" id="UP000003653"/>
    </source>
</evidence>